<dbReference type="InterPro" id="IPR000620">
    <property type="entry name" value="EamA_dom"/>
</dbReference>
<evidence type="ECO:0000256" key="3">
    <source>
        <dbReference type="ARBA" id="ARBA00022692"/>
    </source>
</evidence>
<gene>
    <name evidence="8" type="ORF">VOP03_14435</name>
</gene>
<keyword evidence="9" id="KW-1185">Reference proteome</keyword>
<feature type="transmembrane region" description="Helical" evidence="6">
    <location>
        <begin position="215"/>
        <end position="235"/>
    </location>
</feature>
<reference evidence="8 9" key="1">
    <citation type="submission" date="2024-01" db="EMBL/GenBank/DDBJ databases">
        <title>The strains designed SYSU M86414 and SYSU M84420 isolated from the marine sediment in San Sha City (Hainan Province, China).</title>
        <authorList>
            <person name="Guo D."/>
        </authorList>
    </citation>
    <scope>NUCLEOTIDE SEQUENCE [LARGE SCALE GENOMIC DNA]</scope>
    <source>
        <strain evidence="8 9">SYSU M84420</strain>
    </source>
</reference>
<dbReference type="RefSeq" id="WP_326279512.1">
    <property type="nucleotide sequence ID" value="NZ_JAYKYV010000015.1"/>
</dbReference>
<accession>A0ABU6IU91</accession>
<dbReference type="EMBL" id="JAYMGW010000015">
    <property type="protein sequence ID" value="MEC4266551.1"/>
    <property type="molecule type" value="Genomic_DNA"/>
</dbReference>
<evidence type="ECO:0000256" key="2">
    <source>
        <dbReference type="ARBA" id="ARBA00022475"/>
    </source>
</evidence>
<keyword evidence="3 6" id="KW-0812">Transmembrane</keyword>
<dbReference type="SUPFAM" id="SSF103481">
    <property type="entry name" value="Multidrug resistance efflux transporter EmrE"/>
    <property type="match status" value="2"/>
</dbReference>
<dbReference type="InterPro" id="IPR050638">
    <property type="entry name" value="AA-Vitamin_Transporters"/>
</dbReference>
<comment type="subcellular location">
    <subcellularLocation>
        <location evidence="1">Cell membrane</location>
        <topology evidence="1">Multi-pass membrane protein</topology>
    </subcellularLocation>
</comment>
<dbReference type="PANTHER" id="PTHR32322">
    <property type="entry name" value="INNER MEMBRANE TRANSPORTER"/>
    <property type="match status" value="1"/>
</dbReference>
<feature type="domain" description="EamA" evidence="7">
    <location>
        <begin position="154"/>
        <end position="290"/>
    </location>
</feature>
<evidence type="ECO:0000313" key="8">
    <source>
        <dbReference type="EMBL" id="MEC4266551.1"/>
    </source>
</evidence>
<feature type="transmembrane region" description="Helical" evidence="6">
    <location>
        <begin position="185"/>
        <end position="203"/>
    </location>
</feature>
<feature type="transmembrane region" description="Helical" evidence="6">
    <location>
        <begin position="67"/>
        <end position="86"/>
    </location>
</feature>
<organism evidence="8 9">
    <name type="scientific">Flagellimonas halotolerans</name>
    <dbReference type="NCBI Taxonomy" id="3112164"/>
    <lineage>
        <taxon>Bacteria</taxon>
        <taxon>Pseudomonadati</taxon>
        <taxon>Bacteroidota</taxon>
        <taxon>Flavobacteriia</taxon>
        <taxon>Flavobacteriales</taxon>
        <taxon>Flavobacteriaceae</taxon>
        <taxon>Flagellimonas</taxon>
    </lineage>
</organism>
<evidence type="ECO:0000256" key="6">
    <source>
        <dbReference type="SAM" id="Phobius"/>
    </source>
</evidence>
<evidence type="ECO:0000256" key="1">
    <source>
        <dbReference type="ARBA" id="ARBA00004651"/>
    </source>
</evidence>
<sequence>MSKRTLAILAAIGATVIYGINHTLAKGVMPTHVKPFGFIFLRVGGAAMLFWLISFFGPKEKIEKRDWGRMLACSILGMSINMLSFFKGLQLSTPINSAVLVTITPIIVVAISALFLSERITLNKGLGIFLGFVGAVGLILFGAEARQDAPNIPLGNFLFIINATAYGAYLVVVKKLIEKYHPFTIMKWLFTIGVLINLPITLPEVLEIQWSTMPLWAYGSVAFVVIGTTFLTYLFNIFALTQLKASSVSAFVYMQPLVGILFALFSGKDHLTLVKITAMAFVLVGVYLASKKPKPIVR</sequence>
<keyword evidence="4 6" id="KW-1133">Transmembrane helix</keyword>
<feature type="domain" description="EamA" evidence="7">
    <location>
        <begin position="6"/>
        <end position="139"/>
    </location>
</feature>
<dbReference type="Pfam" id="PF00892">
    <property type="entry name" value="EamA"/>
    <property type="match status" value="2"/>
</dbReference>
<feature type="transmembrane region" description="Helical" evidence="6">
    <location>
        <begin position="155"/>
        <end position="173"/>
    </location>
</feature>
<keyword evidence="2" id="KW-1003">Cell membrane</keyword>
<proteinExistence type="predicted"/>
<feature type="transmembrane region" description="Helical" evidence="6">
    <location>
        <begin position="271"/>
        <end position="289"/>
    </location>
</feature>
<evidence type="ECO:0000313" key="9">
    <source>
        <dbReference type="Proteomes" id="UP001355298"/>
    </source>
</evidence>
<feature type="transmembrane region" description="Helical" evidence="6">
    <location>
        <begin position="98"/>
        <end position="116"/>
    </location>
</feature>
<name>A0ABU6IU91_9FLAO</name>
<dbReference type="PANTHER" id="PTHR32322:SF18">
    <property type="entry name" value="S-ADENOSYLMETHIONINE_S-ADENOSYLHOMOCYSTEINE TRANSPORTER"/>
    <property type="match status" value="1"/>
</dbReference>
<evidence type="ECO:0000259" key="7">
    <source>
        <dbReference type="Pfam" id="PF00892"/>
    </source>
</evidence>
<dbReference type="Proteomes" id="UP001355298">
    <property type="component" value="Unassembled WGS sequence"/>
</dbReference>
<evidence type="ECO:0000256" key="4">
    <source>
        <dbReference type="ARBA" id="ARBA00022989"/>
    </source>
</evidence>
<feature type="transmembrane region" description="Helical" evidence="6">
    <location>
        <begin position="35"/>
        <end position="55"/>
    </location>
</feature>
<dbReference type="InterPro" id="IPR037185">
    <property type="entry name" value="EmrE-like"/>
</dbReference>
<evidence type="ECO:0000256" key="5">
    <source>
        <dbReference type="ARBA" id="ARBA00023136"/>
    </source>
</evidence>
<protein>
    <submittedName>
        <fullName evidence="8">DMT family transporter</fullName>
    </submittedName>
</protein>
<keyword evidence="5 6" id="KW-0472">Membrane</keyword>
<feature type="transmembrane region" description="Helical" evidence="6">
    <location>
        <begin position="247"/>
        <end position="265"/>
    </location>
</feature>
<feature type="transmembrane region" description="Helical" evidence="6">
    <location>
        <begin position="125"/>
        <end position="143"/>
    </location>
</feature>
<comment type="caution">
    <text evidence="8">The sequence shown here is derived from an EMBL/GenBank/DDBJ whole genome shotgun (WGS) entry which is preliminary data.</text>
</comment>